<dbReference type="PRINTS" id="PR00364">
    <property type="entry name" value="DISEASERSIST"/>
</dbReference>
<evidence type="ECO:0000256" key="1">
    <source>
        <dbReference type="SAM" id="MobiDB-lite"/>
    </source>
</evidence>
<evidence type="ECO:0000259" key="2">
    <source>
        <dbReference type="Pfam" id="PF25872"/>
    </source>
</evidence>
<accession>A0ABP8UTW7</accession>
<dbReference type="InterPro" id="IPR058852">
    <property type="entry name" value="HTH_77"/>
</dbReference>
<dbReference type="Proteomes" id="UP001501442">
    <property type="component" value="Unassembled WGS sequence"/>
</dbReference>
<protein>
    <submittedName>
        <fullName evidence="3">LuxR family transcriptional regulator</fullName>
    </submittedName>
</protein>
<organism evidence="3 4">
    <name type="scientific">Actinoallomurus vinaceus</name>
    <dbReference type="NCBI Taxonomy" id="1080074"/>
    <lineage>
        <taxon>Bacteria</taxon>
        <taxon>Bacillati</taxon>
        <taxon>Actinomycetota</taxon>
        <taxon>Actinomycetes</taxon>
        <taxon>Streptosporangiales</taxon>
        <taxon>Thermomonosporaceae</taxon>
        <taxon>Actinoallomurus</taxon>
    </lineage>
</organism>
<dbReference type="Pfam" id="PF25872">
    <property type="entry name" value="HTH_77"/>
    <property type="match status" value="1"/>
</dbReference>
<feature type="region of interest" description="Disordered" evidence="1">
    <location>
        <begin position="1"/>
        <end position="21"/>
    </location>
</feature>
<dbReference type="SUPFAM" id="SSF48452">
    <property type="entry name" value="TPR-like"/>
    <property type="match status" value="1"/>
</dbReference>
<dbReference type="RefSeq" id="WP_345443742.1">
    <property type="nucleotide sequence ID" value="NZ_BAABHK010000031.1"/>
</dbReference>
<dbReference type="Gene3D" id="3.40.50.300">
    <property type="entry name" value="P-loop containing nucleotide triphosphate hydrolases"/>
    <property type="match status" value="1"/>
</dbReference>
<dbReference type="InterPro" id="IPR027417">
    <property type="entry name" value="P-loop_NTPase"/>
</dbReference>
<dbReference type="PANTHER" id="PTHR47691">
    <property type="entry name" value="REGULATOR-RELATED"/>
    <property type="match status" value="1"/>
</dbReference>
<comment type="caution">
    <text evidence="3">The sequence shown here is derived from an EMBL/GenBank/DDBJ whole genome shotgun (WGS) entry which is preliminary data.</text>
</comment>
<evidence type="ECO:0000313" key="3">
    <source>
        <dbReference type="EMBL" id="GAA4640088.1"/>
    </source>
</evidence>
<dbReference type="InterPro" id="IPR011990">
    <property type="entry name" value="TPR-like_helical_dom_sf"/>
</dbReference>
<sequence length="692" mass="75264">MPDQDLLARDHPPTDGSSFVGRKREMAEVRRLLPRTRLLTLTGPGGVGKTRLALRAARAVRGWFPDGVEVVELATLEEGGLLGPAVAAALGLRQGDRQIIPLLADYLADKRTLLVLDNCEHLLQACADLVNGLLRAAPRLCVMTTSRHRLGLTGEQVLAIPSLAVADEHDPVREIARCEAVRLFSDRAATVNPGFTVNAANAPTIARISGRLDGIPLAIELAAARLRTTPIDQLLRELDDRITALTGGNTTALPRHQTLRATMDWSHDLCSPAEQHLWARLATFPGGVDLETAEEICAVGDIATEDVFELCAGLVDKSVLTAERTGTGTRYRMLDSIRAYGREHLDGAEERRLLERYCAYYRALAQRCRIDRMNADQLDRFRVLRAELPNLRTAIEGCYGRPASAPAGLEIATSMWGFWLLAGALSEGRHWLERGLDLVPAPGDTRITALWVDALLALYQREIPGALARIDECRRLADAAGDTTASAFATMVSGIAALSTGDGRRGLALMKEARDRHWAAGDLDAVGLNLYLASMFCVSEDPNLAAALGEELVALCDARDAPLFRAYALFAIGIASWKQGDWRQAEAMMRQVSAPWTVIEDRWGLAQFLEVLAWTAGVRGAQERAARLLGAADRVWQEIGFSPTQLPYHVASHQRCEKRAQEALGARAFSAAFHGGARLALAAAVADALRED</sequence>
<keyword evidence="4" id="KW-1185">Reference proteome</keyword>
<reference evidence="4" key="1">
    <citation type="journal article" date="2019" name="Int. J. Syst. Evol. Microbiol.">
        <title>The Global Catalogue of Microorganisms (GCM) 10K type strain sequencing project: providing services to taxonomists for standard genome sequencing and annotation.</title>
        <authorList>
            <consortium name="The Broad Institute Genomics Platform"/>
            <consortium name="The Broad Institute Genome Sequencing Center for Infectious Disease"/>
            <person name="Wu L."/>
            <person name="Ma J."/>
        </authorList>
    </citation>
    <scope>NUCLEOTIDE SEQUENCE [LARGE SCALE GENOMIC DNA]</scope>
    <source>
        <strain evidence="4">JCM 17939</strain>
    </source>
</reference>
<proteinExistence type="predicted"/>
<dbReference type="PANTHER" id="PTHR47691:SF3">
    <property type="entry name" value="HTH-TYPE TRANSCRIPTIONAL REGULATOR RV0890C-RELATED"/>
    <property type="match status" value="1"/>
</dbReference>
<name>A0ABP8UTW7_9ACTN</name>
<gene>
    <name evidence="3" type="ORF">GCM10023196_104200</name>
</gene>
<dbReference type="EMBL" id="BAABHK010000031">
    <property type="protein sequence ID" value="GAA4640088.1"/>
    <property type="molecule type" value="Genomic_DNA"/>
</dbReference>
<evidence type="ECO:0000313" key="4">
    <source>
        <dbReference type="Proteomes" id="UP001501442"/>
    </source>
</evidence>
<dbReference type="SUPFAM" id="SSF52540">
    <property type="entry name" value="P-loop containing nucleoside triphosphate hydrolases"/>
    <property type="match status" value="1"/>
</dbReference>
<feature type="compositionally biased region" description="Basic and acidic residues" evidence="1">
    <location>
        <begin position="1"/>
        <end position="13"/>
    </location>
</feature>
<feature type="domain" description="Winged helix-turn-helix" evidence="2">
    <location>
        <begin position="272"/>
        <end position="345"/>
    </location>
</feature>